<dbReference type="SUPFAM" id="SSF56112">
    <property type="entry name" value="Protein kinase-like (PK-like)"/>
    <property type="match status" value="1"/>
</dbReference>
<reference evidence="3 4" key="1">
    <citation type="submission" date="2019-11" db="EMBL/GenBank/DDBJ databases">
        <title>Whole genome sequence of Oryza granulata.</title>
        <authorList>
            <person name="Li W."/>
        </authorList>
    </citation>
    <scope>NUCLEOTIDE SEQUENCE [LARGE SCALE GENOMIC DNA]</scope>
    <source>
        <strain evidence="4">cv. Menghai</strain>
        <tissue evidence="3">Leaf</tissue>
    </source>
</reference>
<comment type="caution">
    <text evidence="3">The sequence shown here is derived from an EMBL/GenBank/DDBJ whole genome shotgun (WGS) entry which is preliminary data.</text>
</comment>
<dbReference type="InterPro" id="IPR011009">
    <property type="entry name" value="Kinase-like_dom_sf"/>
</dbReference>
<dbReference type="Pfam" id="PF03109">
    <property type="entry name" value="ABC1"/>
    <property type="match status" value="1"/>
</dbReference>
<protein>
    <recommendedName>
        <fullName evidence="2">ABC1 atypical kinase-like domain-containing protein</fullName>
    </recommendedName>
</protein>
<evidence type="ECO:0000313" key="3">
    <source>
        <dbReference type="EMBL" id="KAF0914810.1"/>
    </source>
</evidence>
<comment type="similarity">
    <text evidence="1">Belongs to the protein kinase superfamily. ADCK protein kinase family.</text>
</comment>
<dbReference type="EMBL" id="SPHZ02000006">
    <property type="protein sequence ID" value="KAF0914810.1"/>
    <property type="molecule type" value="Genomic_DNA"/>
</dbReference>
<dbReference type="GO" id="GO:1901031">
    <property type="term" value="P:regulation of response to reactive oxygen species"/>
    <property type="evidence" value="ECO:0007669"/>
    <property type="project" value="TreeGrafter"/>
</dbReference>
<feature type="domain" description="ABC1 atypical kinase-like" evidence="2">
    <location>
        <begin position="110"/>
        <end position="352"/>
    </location>
</feature>
<dbReference type="PANTHER" id="PTHR10566:SF113">
    <property type="entry name" value="PROTEIN ACTIVITY OF BC1 COMPLEX KINASE 7, CHLOROPLASTIC"/>
    <property type="match status" value="1"/>
</dbReference>
<dbReference type="GO" id="GO:0046467">
    <property type="term" value="P:membrane lipid biosynthetic process"/>
    <property type="evidence" value="ECO:0007669"/>
    <property type="project" value="TreeGrafter"/>
</dbReference>
<dbReference type="PANTHER" id="PTHR10566">
    <property type="entry name" value="CHAPERONE-ACTIVITY OF BC1 COMPLEX CABC1 -RELATED"/>
    <property type="match status" value="1"/>
</dbReference>
<keyword evidence="4" id="KW-1185">Reference proteome</keyword>
<dbReference type="Proteomes" id="UP000479710">
    <property type="component" value="Unassembled WGS sequence"/>
</dbReference>
<dbReference type="InterPro" id="IPR004147">
    <property type="entry name" value="ABC1_dom"/>
</dbReference>
<evidence type="ECO:0000259" key="2">
    <source>
        <dbReference type="Pfam" id="PF03109"/>
    </source>
</evidence>
<evidence type="ECO:0000256" key="1">
    <source>
        <dbReference type="ARBA" id="ARBA00009670"/>
    </source>
</evidence>
<evidence type="ECO:0000313" key="4">
    <source>
        <dbReference type="Proteomes" id="UP000479710"/>
    </source>
</evidence>
<accession>A0A6G1DQM8</accession>
<dbReference type="AlphaFoldDB" id="A0A6G1DQM8"/>
<sequence>MAMMMADLSFSASISNVKLQRYRASLNETSLVKRSPVFRAEARSAETEKYGSNGRAIKMVPTTELKRSKIGGRVRPDTVNGSPNGAVNGSTKVAVNGSPKAAVNGSTKADRVPAFSPEKAKAFVEKEMGCSIEVVFKEFDDRPIAAASLGQVHCAVLHNGERVAVKVQRPGLRKLFDIDLRNLKLVAEYFQRSETFGGPSRDWIGIYEECSKILYEEIDYINEGKNADRFRRDFRNIKWVRVPLIMWDYTTEKVLTLEYVPGIKINNLGLLDSRGHSRSLIASRAIESYLIQILKTGFFHADPHPGNLAIDTDGSLIYYDFGMMGEIKSFTRERLLSLFYAVYEKDANKVMRALIDLEALQATGDLSPVRRSIQFFLDNLLSQTPDQQQTLAAIGEDLFAIAQDQPFRFPSTFTFVIRAFSTLEGIGYILDPDFSFVKVAAPYAQELLDLKQRRTSGPELVQEIRKQANSARDSTISMPYRIQRIEDFVGQLESGDLKLRVRVLESERAARKANVLQMATMYTAIGGTLLNVGVTLSSQGNQIIANGSFVGAGEVLFLVS</sequence>
<dbReference type="CDD" id="cd05121">
    <property type="entry name" value="ABC1_ADCK3-like"/>
    <property type="match status" value="1"/>
</dbReference>
<dbReference type="OrthoDB" id="427480at2759"/>
<proteinExistence type="inferred from homology"/>
<name>A0A6G1DQM8_9ORYZ</name>
<dbReference type="InterPro" id="IPR050154">
    <property type="entry name" value="UbiB_kinase"/>
</dbReference>
<organism evidence="3 4">
    <name type="scientific">Oryza meyeriana var. granulata</name>
    <dbReference type="NCBI Taxonomy" id="110450"/>
    <lineage>
        <taxon>Eukaryota</taxon>
        <taxon>Viridiplantae</taxon>
        <taxon>Streptophyta</taxon>
        <taxon>Embryophyta</taxon>
        <taxon>Tracheophyta</taxon>
        <taxon>Spermatophyta</taxon>
        <taxon>Magnoliopsida</taxon>
        <taxon>Liliopsida</taxon>
        <taxon>Poales</taxon>
        <taxon>Poaceae</taxon>
        <taxon>BOP clade</taxon>
        <taxon>Oryzoideae</taxon>
        <taxon>Oryzeae</taxon>
        <taxon>Oryzinae</taxon>
        <taxon>Oryza</taxon>
        <taxon>Oryza meyeriana</taxon>
    </lineage>
</organism>
<dbReference type="GO" id="GO:0016020">
    <property type="term" value="C:membrane"/>
    <property type="evidence" value="ECO:0007669"/>
    <property type="project" value="GOC"/>
</dbReference>
<gene>
    <name evidence="3" type="ORF">E2562_031914</name>
</gene>